<feature type="non-terminal residue" evidence="1">
    <location>
        <position position="1"/>
    </location>
</feature>
<reference evidence="1 2" key="1">
    <citation type="journal article" date="2018" name="Front. Plant Sci.">
        <title>Red Clover (Trifolium pratense) and Zigzag Clover (T. medium) - A Picture of Genomic Similarities and Differences.</title>
        <authorList>
            <person name="Dluhosova J."/>
            <person name="Istvanek J."/>
            <person name="Nedelnik J."/>
            <person name="Repkova J."/>
        </authorList>
    </citation>
    <scope>NUCLEOTIDE SEQUENCE [LARGE SCALE GENOMIC DNA]</scope>
    <source>
        <strain evidence="2">cv. 10/8</strain>
        <tissue evidence="1">Leaf</tissue>
    </source>
</reference>
<keyword evidence="2" id="KW-1185">Reference proteome</keyword>
<dbReference type="AlphaFoldDB" id="A0A392S8A0"/>
<evidence type="ECO:0000313" key="1">
    <source>
        <dbReference type="EMBL" id="MCI45111.1"/>
    </source>
</evidence>
<sequence length="109" mass="11532">GGQVNGGSLEEGEEEDGVDLLASHHHVHGEMELNDSDRTWAKEGMGLSQLSLSVPCVEAGNKERMQSVVRNLCCEEVQEEAGGSRGEKVFKGGSEVGSKEEVIDTCSAG</sequence>
<feature type="non-terminal residue" evidence="1">
    <location>
        <position position="109"/>
    </location>
</feature>
<evidence type="ECO:0000313" key="2">
    <source>
        <dbReference type="Proteomes" id="UP000265520"/>
    </source>
</evidence>
<name>A0A392S8A0_9FABA</name>
<protein>
    <submittedName>
        <fullName evidence="1">Uncharacterized protein</fullName>
    </submittedName>
</protein>
<organism evidence="1 2">
    <name type="scientific">Trifolium medium</name>
    <dbReference type="NCBI Taxonomy" id="97028"/>
    <lineage>
        <taxon>Eukaryota</taxon>
        <taxon>Viridiplantae</taxon>
        <taxon>Streptophyta</taxon>
        <taxon>Embryophyta</taxon>
        <taxon>Tracheophyta</taxon>
        <taxon>Spermatophyta</taxon>
        <taxon>Magnoliopsida</taxon>
        <taxon>eudicotyledons</taxon>
        <taxon>Gunneridae</taxon>
        <taxon>Pentapetalae</taxon>
        <taxon>rosids</taxon>
        <taxon>fabids</taxon>
        <taxon>Fabales</taxon>
        <taxon>Fabaceae</taxon>
        <taxon>Papilionoideae</taxon>
        <taxon>50 kb inversion clade</taxon>
        <taxon>NPAAA clade</taxon>
        <taxon>Hologalegina</taxon>
        <taxon>IRL clade</taxon>
        <taxon>Trifolieae</taxon>
        <taxon>Trifolium</taxon>
    </lineage>
</organism>
<proteinExistence type="predicted"/>
<accession>A0A392S8A0</accession>
<dbReference type="Proteomes" id="UP000265520">
    <property type="component" value="Unassembled WGS sequence"/>
</dbReference>
<dbReference type="EMBL" id="LXQA010339648">
    <property type="protein sequence ID" value="MCI45111.1"/>
    <property type="molecule type" value="Genomic_DNA"/>
</dbReference>
<comment type="caution">
    <text evidence="1">The sequence shown here is derived from an EMBL/GenBank/DDBJ whole genome shotgun (WGS) entry which is preliminary data.</text>
</comment>